<sequence>MVNYSITYRRNRQMKYRQSGRKFFMRMVDCTLWIICRVN</sequence>
<dbReference type="WBParaSite" id="EEL_0000731101-mRNA-1">
    <property type="protein sequence ID" value="EEL_0000731101-mRNA-1"/>
    <property type="gene ID" value="EEL_0000731101"/>
</dbReference>
<accession>A0A0R3RYF6</accession>
<dbReference type="AlphaFoldDB" id="A0A0R3RYF6"/>
<proteinExistence type="predicted"/>
<dbReference type="Proteomes" id="UP000050640">
    <property type="component" value="Unplaced"/>
</dbReference>
<evidence type="ECO:0000313" key="1">
    <source>
        <dbReference type="Proteomes" id="UP000050640"/>
    </source>
</evidence>
<protein>
    <submittedName>
        <fullName evidence="2">Uncharacterized protein</fullName>
    </submittedName>
</protein>
<organism evidence="1 2">
    <name type="scientific">Elaeophora elaphi</name>
    <dbReference type="NCBI Taxonomy" id="1147741"/>
    <lineage>
        <taxon>Eukaryota</taxon>
        <taxon>Metazoa</taxon>
        <taxon>Ecdysozoa</taxon>
        <taxon>Nematoda</taxon>
        <taxon>Chromadorea</taxon>
        <taxon>Rhabditida</taxon>
        <taxon>Spirurina</taxon>
        <taxon>Spiruromorpha</taxon>
        <taxon>Filarioidea</taxon>
        <taxon>Onchocercidae</taxon>
        <taxon>Elaeophora</taxon>
    </lineage>
</organism>
<keyword evidence="1" id="KW-1185">Reference proteome</keyword>
<name>A0A0R3RYF6_9BILA</name>
<evidence type="ECO:0000313" key="2">
    <source>
        <dbReference type="WBParaSite" id="EEL_0000731101-mRNA-1"/>
    </source>
</evidence>
<reference evidence="2" key="1">
    <citation type="submission" date="2017-02" db="UniProtKB">
        <authorList>
            <consortium name="WormBaseParasite"/>
        </authorList>
    </citation>
    <scope>IDENTIFICATION</scope>
</reference>